<sequence>MCYSRGNFTVPPLIFLVVNIDVPLRSIVSISSLDFALILSLVLVGDRIHFLFFLVIFVLFFFAFFCILSLFSSVVPSIKVNSEEIDLQLRSVAAVVRRQGRKKIIGASSSSSSS</sequence>
<evidence type="ECO:0008006" key="4">
    <source>
        <dbReference type="Google" id="ProtNLM"/>
    </source>
</evidence>
<evidence type="ECO:0000256" key="1">
    <source>
        <dbReference type="SAM" id="Phobius"/>
    </source>
</evidence>
<reference evidence="2 3" key="1">
    <citation type="submission" date="2024-04" db="EMBL/GenBank/DDBJ databases">
        <authorList>
            <person name="Fracassetti M."/>
        </authorList>
    </citation>
    <scope>NUCLEOTIDE SEQUENCE [LARGE SCALE GENOMIC DNA]</scope>
</reference>
<dbReference type="EMBL" id="OZ034821">
    <property type="protein sequence ID" value="CAL1406172.1"/>
    <property type="molecule type" value="Genomic_DNA"/>
</dbReference>
<gene>
    <name evidence="2" type="ORF">LTRI10_LOCUS45916</name>
</gene>
<protein>
    <recommendedName>
        <fullName evidence="4">Transmembrane protein</fullName>
    </recommendedName>
</protein>
<organism evidence="2 3">
    <name type="scientific">Linum trigynum</name>
    <dbReference type="NCBI Taxonomy" id="586398"/>
    <lineage>
        <taxon>Eukaryota</taxon>
        <taxon>Viridiplantae</taxon>
        <taxon>Streptophyta</taxon>
        <taxon>Embryophyta</taxon>
        <taxon>Tracheophyta</taxon>
        <taxon>Spermatophyta</taxon>
        <taxon>Magnoliopsida</taxon>
        <taxon>eudicotyledons</taxon>
        <taxon>Gunneridae</taxon>
        <taxon>Pentapetalae</taxon>
        <taxon>rosids</taxon>
        <taxon>fabids</taxon>
        <taxon>Malpighiales</taxon>
        <taxon>Linaceae</taxon>
        <taxon>Linum</taxon>
    </lineage>
</organism>
<keyword evidence="3" id="KW-1185">Reference proteome</keyword>
<dbReference type="AlphaFoldDB" id="A0AAV2G7D1"/>
<feature type="transmembrane region" description="Helical" evidence="1">
    <location>
        <begin position="22"/>
        <end position="44"/>
    </location>
</feature>
<name>A0AAV2G7D1_9ROSI</name>
<evidence type="ECO:0000313" key="3">
    <source>
        <dbReference type="Proteomes" id="UP001497516"/>
    </source>
</evidence>
<proteinExistence type="predicted"/>
<evidence type="ECO:0000313" key="2">
    <source>
        <dbReference type="EMBL" id="CAL1406172.1"/>
    </source>
</evidence>
<dbReference type="Proteomes" id="UP001497516">
    <property type="component" value="Chromosome 8"/>
</dbReference>
<feature type="transmembrane region" description="Helical" evidence="1">
    <location>
        <begin position="51"/>
        <end position="71"/>
    </location>
</feature>
<keyword evidence="1" id="KW-0472">Membrane</keyword>
<keyword evidence="1" id="KW-1133">Transmembrane helix</keyword>
<accession>A0AAV2G7D1</accession>
<keyword evidence="1" id="KW-0812">Transmembrane</keyword>